<dbReference type="InterPro" id="IPR000477">
    <property type="entry name" value="RT_dom"/>
</dbReference>
<dbReference type="Gene3D" id="3.60.10.10">
    <property type="entry name" value="Endonuclease/exonuclease/phosphatase"/>
    <property type="match status" value="1"/>
</dbReference>
<dbReference type="PANTHER" id="PTHR31635:SF196">
    <property type="entry name" value="REVERSE TRANSCRIPTASE DOMAIN-CONTAINING PROTEIN-RELATED"/>
    <property type="match status" value="1"/>
</dbReference>
<dbReference type="GO" id="GO:0003824">
    <property type="term" value="F:catalytic activity"/>
    <property type="evidence" value="ECO:0007669"/>
    <property type="project" value="InterPro"/>
</dbReference>
<dbReference type="SUPFAM" id="SSF56672">
    <property type="entry name" value="DNA/RNA polymerases"/>
    <property type="match status" value="2"/>
</dbReference>
<evidence type="ECO:0000259" key="1">
    <source>
        <dbReference type="PROSITE" id="PS50878"/>
    </source>
</evidence>
<sequence length="1248" mass="142474">MATYNIMSWNIRGLNSKYKRSLMWIYLKRHSPSILLLQETHLVGQKTLALKKSWVGWTYHASFSTYSRGVSILVRKNLPFELSQIISDHYGRYILIACLLANKPLILANIYMPPPFTITLLQHIGKKLADLPPAPLCIMGDMNQVMDLTKDRLHSNIQGPTNLAQWANSLGLSDIWRWKHPLEKAYSCHSLPHKSFSRIDIALATADILPLVEQISYLPQHLSDHSPLLLRLQWLPNTIDRLWRLSPLWLKHPDIASSSREAYIEYWEFNTGTAPQGIVWDASKAATRGSLTALISHARKKSKESITKAEEHLAETQRNHFHNPTTDTYEEVRRAEAALARESTIITKKALLYKTQHIFDKGDKNSKILAILAKQQQASTAVSRIQTETGNIVHEPYLIAGTFASYYQKLYSSTATYTAPQLRHFLDSIHIPKLSPTERAWLNAPITLEEITTAIQSLPSNKTPGLDGLPPDWYKALNDLVTPQLLTTLQSAWDSQSLPPSFAEALIVVIPKAGRDPTLCSSYRPISLINTDAKILAKVLATRLTRAVQDLIHPDQSGFMPGRATDFNLRRLFTNLQITHTNSGARAVASLDSEKAFDSIEWEYLWEVLRRFGLGARFIQWLKMLYKHPIARVRVNNTGSPAFSLHRGTRQGCPLSPTLFALAIEPLAITIRNNPNIKGLNFANVTEKVSLFADDILIYLADSGTSLSTLLETIQTFGKYSGLKVNWDKSQLYHIDPAPVAQAIPNTPLKEVMSFKYLGIQVHTDPNTFRQLNLDPLIDSLSLALKNWEKLPLSLWGRVNIIKMIYLPKLLYILHNTPYAIPRAVFKKLNTIMNPFIWANKPPRISWEKLTSPIGKGGLGLPHFYFYYLTSQIYYLHWCFAPNPYNPNMPLQASILHSLEGLGTYPYRHVSDMTALPDVLKTPHQAWTTALKLLGCPLPYPSPHLPLWKNSLLQQLYDLPDVIYWARLGIKKLSDLLLQDQFPTLQNLQERIPGQRIQLYRYLQLRHAFQAQFHSLSLTQETTPLEEALYSPTPKKLLSNLYKMVMESLPPPFNRARQLWHQAIPNLQEDQWEEAIDTAYDHLISIKDRLIQYKSLHQIYITPLKLLKIGKRQNDLCPRCDTPGANFIHMIWACPPINRFWKDVMGTMAQELGTPQIIDPVVCLLGVIDDILPTNAARIRFRTLMFYAKKTVIMHWMGNNLPSLNFWRQLVDSALPLIKLTYETRGAMDKFERVWSDWCNPDPQDQQP</sequence>
<protein>
    <recommendedName>
        <fullName evidence="1">Reverse transcriptase domain-containing protein</fullName>
    </recommendedName>
</protein>
<dbReference type="PANTHER" id="PTHR31635">
    <property type="entry name" value="REVERSE TRANSCRIPTASE DOMAIN-CONTAINING PROTEIN-RELATED"/>
    <property type="match status" value="1"/>
</dbReference>
<dbReference type="SUPFAM" id="SSF56219">
    <property type="entry name" value="DNase I-like"/>
    <property type="match status" value="1"/>
</dbReference>
<dbReference type="InterPro" id="IPR043502">
    <property type="entry name" value="DNA/RNA_pol_sf"/>
</dbReference>
<accession>A0A803KF69</accession>
<feature type="domain" description="Reverse transcriptase" evidence="1">
    <location>
        <begin position="491"/>
        <end position="762"/>
    </location>
</feature>
<dbReference type="AlphaFoldDB" id="A0A803KF69"/>
<dbReference type="CDD" id="cd01650">
    <property type="entry name" value="RT_nLTR_like"/>
    <property type="match status" value="1"/>
</dbReference>
<name>A0A803KF69_XENTR</name>
<dbReference type="CDD" id="cd09076">
    <property type="entry name" value="L1-EN"/>
    <property type="match status" value="1"/>
</dbReference>
<proteinExistence type="predicted"/>
<dbReference type="InterPro" id="IPR005135">
    <property type="entry name" value="Endo/exonuclease/phosphatase"/>
</dbReference>
<organism evidence="2">
    <name type="scientific">Xenopus tropicalis</name>
    <name type="common">Western clawed frog</name>
    <name type="synonym">Silurana tropicalis</name>
    <dbReference type="NCBI Taxonomy" id="8364"/>
    <lineage>
        <taxon>Eukaryota</taxon>
        <taxon>Metazoa</taxon>
        <taxon>Chordata</taxon>
        <taxon>Craniata</taxon>
        <taxon>Vertebrata</taxon>
        <taxon>Euteleostomi</taxon>
        <taxon>Amphibia</taxon>
        <taxon>Batrachia</taxon>
        <taxon>Anura</taxon>
        <taxon>Pipoidea</taxon>
        <taxon>Pipidae</taxon>
        <taxon>Xenopodinae</taxon>
        <taxon>Xenopus</taxon>
        <taxon>Silurana</taxon>
    </lineage>
</organism>
<evidence type="ECO:0000313" key="2">
    <source>
        <dbReference type="Ensembl" id="ENSXETP00000119048"/>
    </source>
</evidence>
<dbReference type="GeneTree" id="ENSGT01150000286925"/>
<dbReference type="PROSITE" id="PS50878">
    <property type="entry name" value="RT_POL"/>
    <property type="match status" value="1"/>
</dbReference>
<reference evidence="2" key="2">
    <citation type="submission" date="2021-03" db="UniProtKB">
        <authorList>
            <consortium name="Ensembl"/>
        </authorList>
    </citation>
    <scope>IDENTIFICATION</scope>
</reference>
<dbReference type="Pfam" id="PF03372">
    <property type="entry name" value="Exo_endo_phos"/>
    <property type="match status" value="1"/>
</dbReference>
<reference evidence="2" key="1">
    <citation type="journal article" date="2010" name="Science">
        <title>The genome of the Western clawed frog Xenopus tropicalis.</title>
        <authorList>
            <person name="Hellsten U."/>
            <person name="Harland R.M."/>
            <person name="Gilchrist M.J."/>
            <person name="Hendrix D."/>
            <person name="Jurka J."/>
            <person name="Kapitonov V."/>
            <person name="Ovcharenko I."/>
            <person name="Putnam N.H."/>
            <person name="Shu S."/>
            <person name="Taher L."/>
            <person name="Blitz I.L."/>
            <person name="Blumberg B."/>
            <person name="Dichmann D.S."/>
            <person name="Dubchak I."/>
            <person name="Amaya E."/>
            <person name="Detter J.C."/>
            <person name="Fletcher R."/>
            <person name="Gerhard D.S."/>
            <person name="Goodstein D."/>
            <person name="Graves T."/>
            <person name="Grigoriev I.V."/>
            <person name="Grimwood J."/>
            <person name="Kawashima T."/>
            <person name="Lindquist E."/>
            <person name="Lucas S.M."/>
            <person name="Mead P.E."/>
            <person name="Mitros T."/>
            <person name="Ogino H."/>
            <person name="Ohta Y."/>
            <person name="Poliakov A.V."/>
            <person name="Pollet N."/>
            <person name="Robert J."/>
            <person name="Salamov A."/>
            <person name="Sater A.K."/>
            <person name="Schmutz J."/>
            <person name="Terry A."/>
            <person name="Vize P.D."/>
            <person name="Warren W.C."/>
            <person name="Wells D."/>
            <person name="Wills A."/>
            <person name="Wilson R.K."/>
            <person name="Zimmerman L.B."/>
            <person name="Zorn A.M."/>
            <person name="Grainger R."/>
            <person name="Grammer T."/>
            <person name="Khokha M.K."/>
            <person name="Richardson P.M."/>
            <person name="Rokhsar D.S."/>
        </authorList>
    </citation>
    <scope>NUCLEOTIDE SEQUENCE [LARGE SCALE GENOMIC DNA]</scope>
    <source>
        <strain evidence="2">Nigerian</strain>
    </source>
</reference>
<dbReference type="InterPro" id="IPR036691">
    <property type="entry name" value="Endo/exonu/phosph_ase_sf"/>
</dbReference>
<dbReference type="Pfam" id="PF00078">
    <property type="entry name" value="RVT_1"/>
    <property type="match status" value="1"/>
</dbReference>
<dbReference type="InParanoid" id="A0A803KF69"/>
<dbReference type="Ensembl" id="ENSXETT00000111202">
    <property type="protein sequence ID" value="ENSXETP00000119048"/>
    <property type="gene ID" value="ENSXETG00000046657"/>
</dbReference>